<organism evidence="1 2">
    <name type="scientific">Dipteronia sinensis</name>
    <dbReference type="NCBI Taxonomy" id="43782"/>
    <lineage>
        <taxon>Eukaryota</taxon>
        <taxon>Viridiplantae</taxon>
        <taxon>Streptophyta</taxon>
        <taxon>Embryophyta</taxon>
        <taxon>Tracheophyta</taxon>
        <taxon>Spermatophyta</taxon>
        <taxon>Magnoliopsida</taxon>
        <taxon>eudicotyledons</taxon>
        <taxon>Gunneridae</taxon>
        <taxon>Pentapetalae</taxon>
        <taxon>rosids</taxon>
        <taxon>malvids</taxon>
        <taxon>Sapindales</taxon>
        <taxon>Sapindaceae</taxon>
        <taxon>Hippocastanoideae</taxon>
        <taxon>Acereae</taxon>
        <taxon>Dipteronia</taxon>
    </lineage>
</organism>
<keyword evidence="2" id="KW-1185">Reference proteome</keyword>
<proteinExistence type="predicted"/>
<sequence>MNIPPPVAGANDPPVRPQMEDFCMGHYPEFIITNNGLFGGSQFGNDTRPSDL</sequence>
<accession>A0AAE0A335</accession>
<dbReference type="Proteomes" id="UP001281410">
    <property type="component" value="Unassembled WGS sequence"/>
</dbReference>
<comment type="caution">
    <text evidence="1">The sequence shown here is derived from an EMBL/GenBank/DDBJ whole genome shotgun (WGS) entry which is preliminary data.</text>
</comment>
<evidence type="ECO:0000313" key="2">
    <source>
        <dbReference type="Proteomes" id="UP001281410"/>
    </source>
</evidence>
<name>A0AAE0A335_9ROSI</name>
<gene>
    <name evidence="1" type="ORF">Dsin_023143</name>
</gene>
<dbReference type="EMBL" id="JANJYJ010000007">
    <property type="protein sequence ID" value="KAK3199728.1"/>
    <property type="molecule type" value="Genomic_DNA"/>
</dbReference>
<dbReference type="AlphaFoldDB" id="A0AAE0A335"/>
<evidence type="ECO:0000313" key="1">
    <source>
        <dbReference type="EMBL" id="KAK3199728.1"/>
    </source>
</evidence>
<protein>
    <submittedName>
        <fullName evidence="1">Uncharacterized protein</fullName>
    </submittedName>
</protein>
<reference evidence="1" key="1">
    <citation type="journal article" date="2023" name="Plant J.">
        <title>Genome sequences and population genomics provide insights into the demographic history, inbreeding, and mutation load of two 'living fossil' tree species of Dipteronia.</title>
        <authorList>
            <person name="Feng Y."/>
            <person name="Comes H.P."/>
            <person name="Chen J."/>
            <person name="Zhu S."/>
            <person name="Lu R."/>
            <person name="Zhang X."/>
            <person name="Li P."/>
            <person name="Qiu J."/>
            <person name="Olsen K.M."/>
            <person name="Qiu Y."/>
        </authorList>
    </citation>
    <scope>NUCLEOTIDE SEQUENCE</scope>
    <source>
        <strain evidence="1">NBL</strain>
    </source>
</reference>